<organism evidence="15 16">
    <name type="scientific">Rhodotorula toruloides</name>
    <name type="common">Yeast</name>
    <name type="synonym">Rhodosporidium toruloides</name>
    <dbReference type="NCBI Taxonomy" id="5286"/>
    <lineage>
        <taxon>Eukaryota</taxon>
        <taxon>Fungi</taxon>
        <taxon>Dikarya</taxon>
        <taxon>Basidiomycota</taxon>
        <taxon>Pucciniomycotina</taxon>
        <taxon>Microbotryomycetes</taxon>
        <taxon>Sporidiobolales</taxon>
        <taxon>Sporidiobolaceae</taxon>
        <taxon>Rhodotorula</taxon>
    </lineage>
</organism>
<feature type="chain" id="PRO_5005495536" description="phosphoglucomutase (alpha-D-glucose-1,6-bisphosphate-dependent)" evidence="12">
    <location>
        <begin position="20"/>
        <end position="2206"/>
    </location>
</feature>
<feature type="compositionally biased region" description="Low complexity" evidence="11">
    <location>
        <begin position="1919"/>
        <end position="1934"/>
    </location>
</feature>
<keyword evidence="12" id="KW-0732">Signal</keyword>
<feature type="domain" description="Protein kinase" evidence="13">
    <location>
        <begin position="319"/>
        <end position="1004"/>
    </location>
</feature>
<keyword evidence="8" id="KW-0479">Metal-binding</keyword>
<dbReference type="PANTHER" id="PTHR22573:SF2">
    <property type="entry name" value="PHOSPHOGLUCOMUTASE"/>
    <property type="match status" value="1"/>
</dbReference>
<evidence type="ECO:0000256" key="12">
    <source>
        <dbReference type="SAM" id="SignalP"/>
    </source>
</evidence>
<dbReference type="GO" id="GO:0000287">
    <property type="term" value="F:magnesium ion binding"/>
    <property type="evidence" value="ECO:0007669"/>
    <property type="project" value="InterPro"/>
</dbReference>
<feature type="compositionally biased region" description="Low complexity" evidence="11">
    <location>
        <begin position="1166"/>
        <end position="1189"/>
    </location>
</feature>
<dbReference type="GO" id="GO:0005829">
    <property type="term" value="C:cytosol"/>
    <property type="evidence" value="ECO:0007669"/>
    <property type="project" value="TreeGrafter"/>
</dbReference>
<feature type="region of interest" description="Disordered" evidence="11">
    <location>
        <begin position="1790"/>
        <end position="1842"/>
    </location>
</feature>
<dbReference type="Gene3D" id="3.30.310.50">
    <property type="entry name" value="Alpha-D-phosphohexomutase, C-terminal domain"/>
    <property type="match status" value="1"/>
</dbReference>
<dbReference type="FunFam" id="3.30.310.50:FF:000002">
    <property type="entry name" value="Phosphoglucomutase 5"/>
    <property type="match status" value="1"/>
</dbReference>
<name>A0A0K3CLR6_RHOTO</name>
<dbReference type="PRINTS" id="PR00509">
    <property type="entry name" value="PGMPMM"/>
</dbReference>
<feature type="compositionally biased region" description="Low complexity" evidence="11">
    <location>
        <begin position="1033"/>
        <end position="1060"/>
    </location>
</feature>
<dbReference type="InterPro" id="IPR011009">
    <property type="entry name" value="Kinase-like_dom_sf"/>
</dbReference>
<evidence type="ECO:0000256" key="3">
    <source>
        <dbReference type="ARBA" id="ARBA00004496"/>
    </source>
</evidence>
<dbReference type="SMART" id="SM00338">
    <property type="entry name" value="BRLZ"/>
    <property type="match status" value="1"/>
</dbReference>
<evidence type="ECO:0000259" key="14">
    <source>
        <dbReference type="PROSITE" id="PS50217"/>
    </source>
</evidence>
<feature type="compositionally biased region" description="Low complexity" evidence="11">
    <location>
        <begin position="871"/>
        <end position="885"/>
    </location>
</feature>
<dbReference type="PROSITE" id="PS50011">
    <property type="entry name" value="PROTEIN_KINASE_DOM"/>
    <property type="match status" value="1"/>
</dbReference>
<feature type="region of interest" description="Disordered" evidence="11">
    <location>
        <begin position="821"/>
        <end position="889"/>
    </location>
</feature>
<keyword evidence="7" id="KW-0597">Phosphoprotein</keyword>
<evidence type="ECO:0000256" key="9">
    <source>
        <dbReference type="ARBA" id="ARBA00022842"/>
    </source>
</evidence>
<dbReference type="InterPro" id="IPR005841">
    <property type="entry name" value="Alpha-D-phosphohexomutase_SF"/>
</dbReference>
<feature type="region of interest" description="Disordered" evidence="11">
    <location>
        <begin position="635"/>
        <end position="692"/>
    </location>
</feature>
<feature type="compositionally biased region" description="Basic and acidic residues" evidence="11">
    <location>
        <begin position="344"/>
        <end position="355"/>
    </location>
</feature>
<evidence type="ECO:0000256" key="5">
    <source>
        <dbReference type="ARBA" id="ARBA00012728"/>
    </source>
</evidence>
<evidence type="ECO:0000313" key="16">
    <source>
        <dbReference type="Proteomes" id="UP000199069"/>
    </source>
</evidence>
<dbReference type="GO" id="GO:0004614">
    <property type="term" value="F:phosphoglucomutase activity"/>
    <property type="evidence" value="ECO:0007669"/>
    <property type="project" value="UniProtKB-EC"/>
</dbReference>
<feature type="region of interest" description="Disordered" evidence="11">
    <location>
        <begin position="2161"/>
        <end position="2206"/>
    </location>
</feature>
<dbReference type="PROSITE" id="PS50217">
    <property type="entry name" value="BZIP"/>
    <property type="match status" value="1"/>
</dbReference>
<dbReference type="PROSITE" id="PS00036">
    <property type="entry name" value="BZIP_BASIC"/>
    <property type="match status" value="2"/>
</dbReference>
<dbReference type="EC" id="5.4.2.2" evidence="5"/>
<dbReference type="CDD" id="cd14812">
    <property type="entry name" value="bZIP_u3"/>
    <property type="match status" value="1"/>
</dbReference>
<feature type="compositionally biased region" description="Low complexity" evidence="11">
    <location>
        <begin position="269"/>
        <end position="279"/>
    </location>
</feature>
<dbReference type="FunFam" id="3.40.120.10:FF:000005">
    <property type="entry name" value="Phosphoglucomutase 5"/>
    <property type="match status" value="1"/>
</dbReference>
<dbReference type="InterPro" id="IPR000719">
    <property type="entry name" value="Prot_kinase_dom"/>
</dbReference>
<dbReference type="Pfam" id="PF00069">
    <property type="entry name" value="Pkinase"/>
    <property type="match status" value="1"/>
</dbReference>
<dbReference type="InterPro" id="IPR046347">
    <property type="entry name" value="bZIP_sf"/>
</dbReference>
<keyword evidence="10" id="KW-0413">Isomerase</keyword>
<dbReference type="InterPro" id="IPR036900">
    <property type="entry name" value="A-D-PHexomutase_C_sf"/>
</dbReference>
<dbReference type="Pfam" id="PF02880">
    <property type="entry name" value="PGM_PMM_III"/>
    <property type="match status" value="1"/>
</dbReference>
<reference evidence="15 16" key="1">
    <citation type="submission" date="2015-07" db="EMBL/GenBank/DDBJ databases">
        <authorList>
            <person name="Cajimat M.N.B."/>
            <person name="Milazzo M.L."/>
            <person name="Fulhorst C.F."/>
        </authorList>
    </citation>
    <scope>NUCLEOTIDE SEQUENCE [LARGE SCALE GENOMIC DNA]</scope>
    <source>
        <strain evidence="15">Single colony</strain>
    </source>
</reference>
<feature type="region of interest" description="Disordered" evidence="11">
    <location>
        <begin position="1899"/>
        <end position="1949"/>
    </location>
</feature>
<dbReference type="InterPro" id="IPR005846">
    <property type="entry name" value="A-D-PHexomutase_a/b/a-III"/>
</dbReference>
<dbReference type="SUPFAM" id="SSF53738">
    <property type="entry name" value="Phosphoglucomutase, first 3 domains"/>
    <property type="match status" value="3"/>
</dbReference>
<evidence type="ECO:0000256" key="11">
    <source>
        <dbReference type="SAM" id="MobiDB-lite"/>
    </source>
</evidence>
<dbReference type="Proteomes" id="UP000199069">
    <property type="component" value="Unassembled WGS sequence"/>
</dbReference>
<feature type="region of interest" description="Disordered" evidence="11">
    <location>
        <begin position="340"/>
        <end position="369"/>
    </location>
</feature>
<dbReference type="Gene3D" id="1.10.510.10">
    <property type="entry name" value="Transferase(Phosphotransferase) domain 1"/>
    <property type="match status" value="2"/>
</dbReference>
<dbReference type="GO" id="GO:0005524">
    <property type="term" value="F:ATP binding"/>
    <property type="evidence" value="ECO:0007669"/>
    <property type="project" value="InterPro"/>
</dbReference>
<dbReference type="GO" id="GO:0004672">
    <property type="term" value="F:protein kinase activity"/>
    <property type="evidence" value="ECO:0007669"/>
    <property type="project" value="InterPro"/>
</dbReference>
<dbReference type="SUPFAM" id="SSF56112">
    <property type="entry name" value="Protein kinase-like (PK-like)"/>
    <property type="match status" value="1"/>
</dbReference>
<feature type="compositionally biased region" description="Polar residues" evidence="11">
    <location>
        <begin position="250"/>
        <end position="261"/>
    </location>
</feature>
<gene>
    <name evidence="15" type="primary">FGENESH: predicted gene_11.240</name>
    <name evidence="15" type="ORF">BN2166_0057440</name>
</gene>
<feature type="signal peptide" evidence="12">
    <location>
        <begin position="1"/>
        <end position="19"/>
    </location>
</feature>
<dbReference type="FunFam" id="3.40.120.10:FF:000007">
    <property type="entry name" value="Phosphoglucomutase 5"/>
    <property type="match status" value="1"/>
</dbReference>
<dbReference type="SUPFAM" id="SSF57959">
    <property type="entry name" value="Leucine zipper domain"/>
    <property type="match status" value="1"/>
</dbReference>
<dbReference type="STRING" id="5286.A0A0K3CLR6"/>
<feature type="non-terminal residue" evidence="15">
    <location>
        <position position="1"/>
    </location>
</feature>
<feature type="region of interest" description="Disordered" evidence="11">
    <location>
        <begin position="403"/>
        <end position="487"/>
    </location>
</feature>
<evidence type="ECO:0000259" key="13">
    <source>
        <dbReference type="PROSITE" id="PS50011"/>
    </source>
</evidence>
<keyword evidence="16" id="KW-1185">Reference proteome</keyword>
<feature type="domain" description="BZIP" evidence="14">
    <location>
        <begin position="1842"/>
        <end position="1879"/>
    </location>
</feature>
<feature type="compositionally biased region" description="Polar residues" evidence="11">
    <location>
        <begin position="1086"/>
        <end position="1103"/>
    </location>
</feature>
<feature type="region of interest" description="Disordered" evidence="11">
    <location>
        <begin position="156"/>
        <end position="298"/>
    </location>
</feature>
<keyword evidence="9" id="KW-0460">Magnesium</keyword>
<dbReference type="PANTHER" id="PTHR22573">
    <property type="entry name" value="PHOSPHOHEXOMUTASE FAMILY MEMBER"/>
    <property type="match status" value="1"/>
</dbReference>
<feature type="compositionally biased region" description="Low complexity" evidence="11">
    <location>
        <begin position="409"/>
        <end position="418"/>
    </location>
</feature>
<feature type="compositionally biased region" description="Polar residues" evidence="11">
    <location>
        <begin position="436"/>
        <end position="449"/>
    </location>
</feature>
<feature type="compositionally biased region" description="Low complexity" evidence="11">
    <location>
        <begin position="640"/>
        <end position="657"/>
    </location>
</feature>
<dbReference type="InterPro" id="IPR004827">
    <property type="entry name" value="bZIP"/>
</dbReference>
<evidence type="ECO:0000256" key="2">
    <source>
        <dbReference type="ARBA" id="ARBA00001946"/>
    </source>
</evidence>
<proteinExistence type="inferred from homology"/>
<dbReference type="InterPro" id="IPR005845">
    <property type="entry name" value="A-D-PHexomutase_a/b/a-II"/>
</dbReference>
<feature type="compositionally biased region" description="Low complexity" evidence="11">
    <location>
        <begin position="217"/>
        <end position="249"/>
    </location>
</feature>
<dbReference type="Pfam" id="PF24947">
    <property type="entry name" value="PGM1_C_vert_fung"/>
    <property type="match status" value="1"/>
</dbReference>
<feature type="compositionally biased region" description="Low complexity" evidence="11">
    <location>
        <begin position="2161"/>
        <end position="2174"/>
    </location>
</feature>
<dbReference type="SMART" id="SM00220">
    <property type="entry name" value="S_TKc"/>
    <property type="match status" value="1"/>
</dbReference>
<dbReference type="GO" id="GO:0005975">
    <property type="term" value="P:carbohydrate metabolic process"/>
    <property type="evidence" value="ECO:0007669"/>
    <property type="project" value="InterPro"/>
</dbReference>
<evidence type="ECO:0000256" key="4">
    <source>
        <dbReference type="ARBA" id="ARBA00010231"/>
    </source>
</evidence>
<comment type="similarity">
    <text evidence="4">Belongs to the phosphohexose mutase family.</text>
</comment>
<feature type="compositionally biased region" description="Low complexity" evidence="11">
    <location>
        <begin position="84"/>
        <end position="96"/>
    </location>
</feature>
<feature type="region of interest" description="Disordered" evidence="11">
    <location>
        <begin position="499"/>
        <end position="521"/>
    </location>
</feature>
<dbReference type="InterPro" id="IPR016066">
    <property type="entry name" value="A-D-PHexomutase_CS"/>
</dbReference>
<dbReference type="Pfam" id="PF00170">
    <property type="entry name" value="bZIP_1"/>
    <property type="match status" value="1"/>
</dbReference>
<dbReference type="CDD" id="cd03085">
    <property type="entry name" value="PGM1"/>
    <property type="match status" value="1"/>
</dbReference>
<protein>
    <recommendedName>
        <fullName evidence="5">phosphoglucomutase (alpha-D-glucose-1,6-bisphosphate-dependent)</fullName>
        <ecNumber evidence="5">5.4.2.2</ecNumber>
    </recommendedName>
</protein>
<dbReference type="GO" id="GO:0003700">
    <property type="term" value="F:DNA-binding transcription factor activity"/>
    <property type="evidence" value="ECO:0007669"/>
    <property type="project" value="InterPro"/>
</dbReference>
<feature type="compositionally biased region" description="Basic and acidic residues" evidence="11">
    <location>
        <begin position="465"/>
        <end position="477"/>
    </location>
</feature>
<keyword evidence="6" id="KW-0963">Cytoplasm</keyword>
<evidence type="ECO:0000256" key="10">
    <source>
        <dbReference type="ARBA" id="ARBA00023235"/>
    </source>
</evidence>
<feature type="compositionally biased region" description="Low complexity" evidence="11">
    <location>
        <begin position="163"/>
        <end position="184"/>
    </location>
</feature>
<feature type="compositionally biased region" description="Gly residues" evidence="11">
    <location>
        <begin position="829"/>
        <end position="847"/>
    </location>
</feature>
<dbReference type="EMBL" id="CWKI01000011">
    <property type="protein sequence ID" value="CTR09883.1"/>
    <property type="molecule type" value="Genomic_DNA"/>
</dbReference>
<dbReference type="Pfam" id="PF02879">
    <property type="entry name" value="PGM_PMM_II"/>
    <property type="match status" value="1"/>
</dbReference>
<comment type="catalytic activity">
    <reaction evidence="1">
        <text>alpha-D-glucose 1-phosphate = alpha-D-glucose 6-phosphate</text>
        <dbReference type="Rhea" id="RHEA:23536"/>
        <dbReference type="ChEBI" id="CHEBI:58225"/>
        <dbReference type="ChEBI" id="CHEBI:58601"/>
        <dbReference type="EC" id="5.4.2.2"/>
    </reaction>
</comment>
<feature type="region of interest" description="Disordered" evidence="11">
    <location>
        <begin position="1011"/>
        <end position="1219"/>
    </location>
</feature>
<evidence type="ECO:0000313" key="15">
    <source>
        <dbReference type="EMBL" id="CTR09883.1"/>
    </source>
</evidence>
<evidence type="ECO:0000256" key="1">
    <source>
        <dbReference type="ARBA" id="ARBA00000443"/>
    </source>
</evidence>
<evidence type="ECO:0000256" key="6">
    <source>
        <dbReference type="ARBA" id="ARBA00022490"/>
    </source>
</evidence>
<dbReference type="FunFam" id="3.40.120.10:FF:000004">
    <property type="entry name" value="Phosphoglucomutase 5"/>
    <property type="match status" value="1"/>
</dbReference>
<feature type="compositionally biased region" description="Low complexity" evidence="11">
    <location>
        <begin position="450"/>
        <end position="461"/>
    </location>
</feature>
<feature type="region of interest" description="Disordered" evidence="11">
    <location>
        <begin position="734"/>
        <end position="778"/>
    </location>
</feature>
<accession>A0A0K3CLR6</accession>
<dbReference type="Gene3D" id="3.40.120.10">
    <property type="entry name" value="Alpha-D-Glucose-1,6-Bisphosphate, subunit A, domain 3"/>
    <property type="match status" value="3"/>
</dbReference>
<sequence>GHRMSLWQTAAFFTNPVSSLLDQQAASDGADDSTTPTFASARSHGELSQGADGNGAGSGSVRGLDGRAKGDNGAGGHSATPHLTSAQTGQGAGSAAESEDAAMGDAARSRLMSPEPMDGVEHYGDEKTNRDVRMRGMSEEPQHSDPVTIPTAANRVDTSSSFTASPGPSPSVSPTSGAASASVSVQRNPSLRARDAFSRLRIGSFGGTIGRPPPPTSSSTTTSPAPASPTLSAGSSAEAASLDASTSSLPRRQNSTGTSKAASFLSAFRSPPSSVGGRSPSPPLRDGQMPSFSSALPLRGDERGYKLVTKGEDGEEYEYELGKELGRGGMGLVREAVRRRRRTCDKGKGKEREDGGDSAVQSDCDPDLDDEIEDDAIKVAVKIIPRQHHASLPFLQGTGAGAPAGNGIPGSTLPSGLVHHLHPSPSPSPGTPQGRRNASSDSPMRTDSYLSTNSSSNTSLSFRHPSRDRAAAVERARSASSPIRPGMITRGLTLTAVEASPLPSPSLQDGTDGPDAAMMGTSAPEHEDGFFAARARSDVQPGYDDDHPPEMDLQNPSDLLDLLLQRELSIWRQLSGLPSSSTAYAAEHPTRWTGKGGHPHIVALIGSHRTNEFDYVFMPLAEGGTLLEYLNNPDARREASPAGRASSRSGSRAASRGRAQKPRPRGSIPIAGSLSPPGGLAAQSGPKGLPLDEAGETFAQIVEAVRWMHEEAGVAHRDLKLENVVGCWSTDSGPAADFEAPMPASQAQEGGRGRSRSRRRGSQMDEEGPPQMMRIKRKRKRVWKLADFGLAEVIPPQNDSPSSPTSPVHDVQPLAALARAGSLNRPPGERGGGGNGLGSSIGPGASAGSGQSSSAFLPHPHRNPPVAFPQHHASPTAASTSHPAHNSPLSALLHPVGSLPYSSPEALRSPVPIVHPSTDIWALGCVLYALVAGRLPIWEEWELRLRVKLVKGEWDVPDELDPNQAISDADRHERELALEVLKGCLEKDVEKRWTIRQVWESRWLAHIRERDAHEREQRRRNKMAHLRLQVPQSPSALSTTSSLAPSPSPTSPTATRASSRGRPATRSSSAHPGSHYGPYPPPAPSTGASHTPAASSTPTGGRQSRSRTRLATHTRSTSRSSAYAHQYGAAGSEGGEQERRERGRSERRLRWDEERGVPYPGAGRRSLSQASSSTSASYGDQTGEASGSSTPGGPGTPAEGGHAQAQSGHATRGGRRHEWDDQERLETTVQTKAFQDQRPGTSGLRKRVPVFKQEHYTENFVQSILSSIPGGPENSTLVVGGDGRYYSPEVIQKIVQIAAGNGVSKLIIGRDGIFSTPAVSHEIRARKATGGILLTASHNPGGPNADFGIKYNMDNGGPAPESVTEAIFEFSKTIKEYKLVELPEVDLSKLGSSKSGPLEIEVIDAIKPYVAFLKEIFDFDAIKSYVHSPEVSVLFDGLSGVTGPYARDIFVNELGLPESSVQNCEPSPDFNGGHPDPNLTYAHSLVQVVEEKKITFGAASDGDGDRNMIYGAGAFVTPSDSVAIIADWADCIPYFKKGGVKGLARSMPTSTALDRVAKAKGVEHFEVPTGWKFFGNLMDAGRLSICGEESFGTGSDHVREKDGLWAIVAWLNILASAHDKAIKGIKGLLLDHYKKYGRTFFSRYDYEEVDSDAAAKVIKELESAFASSDFVGSSLSATSSSTSFKVAETGNFTYTDPIDKSVSKNQGLYVTFEDGSRFVVRLSGTGSQGATIRLYVEKYSKDEAEYERDTQEGLKPLIEVALKTSKLVEHTGRKEPTVITAAWMDAGMDDGMLDDDEPKSRASKRSRAAAQLAGGGLGGSPKQGGGGQGGVPPKALTEKEKEARRVARMIRNRNAAQASRDRKKEHILWLERRVGELEQLVRQSGIKVSAGHSPFFAGGSVAPSPAQNRLPAIPRNQRETSVASESSSSGSGRVADLEEENDSLRSQLHLEQVEKQELLARLEEVEEQPARVSQAPDATLASSFSPFSSSLVPLPYTEPTFAFDTQNLSPLPQPEELAFVEERDRQRQLASRRTSATPESSSDGTAEATQESVAASSPLALALSASSLLADTPSLTSSASSTSSRLSVLELDISSTPPATESYLDLEDAVVAPVWSDWAKGVLLPDKASGKPGAADDESALAFLDLNPDANNLCTRLCPSPSFASPPSSPSTSPHTALPIDTVPPTRTLILPQPSAPLAPSPLCID</sequence>
<feature type="region of interest" description="Disordered" evidence="11">
    <location>
        <begin position="23"/>
        <end position="106"/>
    </location>
</feature>
<dbReference type="Pfam" id="PF02878">
    <property type="entry name" value="PGM_PMM_I"/>
    <property type="match status" value="1"/>
</dbReference>
<feature type="compositionally biased region" description="Gly residues" evidence="11">
    <location>
        <begin position="1813"/>
        <end position="1830"/>
    </location>
</feature>
<evidence type="ECO:0000256" key="7">
    <source>
        <dbReference type="ARBA" id="ARBA00022553"/>
    </source>
</evidence>
<dbReference type="NCBIfam" id="NF005737">
    <property type="entry name" value="PRK07564.1-1"/>
    <property type="match status" value="1"/>
</dbReference>
<evidence type="ECO:0000256" key="8">
    <source>
        <dbReference type="ARBA" id="ARBA00022723"/>
    </source>
</evidence>
<dbReference type="PROSITE" id="PS00710">
    <property type="entry name" value="PGM_PMM"/>
    <property type="match status" value="1"/>
</dbReference>
<comment type="cofactor">
    <cofactor evidence="2">
        <name>Mg(2+)</name>
        <dbReference type="ChEBI" id="CHEBI:18420"/>
    </cofactor>
</comment>
<dbReference type="InterPro" id="IPR005844">
    <property type="entry name" value="A-D-PHexomutase_a/b/a-I"/>
</dbReference>
<comment type="subcellular location">
    <subcellularLocation>
        <location evidence="3">Cytoplasm</location>
    </subcellularLocation>
</comment>
<feature type="compositionally biased region" description="Basic and acidic residues" evidence="11">
    <location>
        <begin position="1136"/>
        <end position="1156"/>
    </location>
</feature>
<feature type="compositionally biased region" description="Polar residues" evidence="11">
    <location>
        <begin position="2028"/>
        <end position="2051"/>
    </location>
</feature>
<dbReference type="InterPro" id="IPR045244">
    <property type="entry name" value="PGM"/>
</dbReference>
<dbReference type="InterPro" id="IPR016055">
    <property type="entry name" value="A-D-PHexomutase_a/b/a-I/II/III"/>
</dbReference>
<dbReference type="SUPFAM" id="SSF55957">
    <property type="entry name" value="Phosphoglucomutase, C-terminal domain"/>
    <property type="match status" value="1"/>
</dbReference>
<dbReference type="Gene3D" id="1.20.5.170">
    <property type="match status" value="1"/>
</dbReference>
<feature type="region of interest" description="Disordered" evidence="11">
    <location>
        <begin position="2022"/>
        <end position="2053"/>
    </location>
</feature>